<keyword evidence="1 4" id="KW-0963">Cytoplasm</keyword>
<reference evidence="6" key="2">
    <citation type="submission" date="2025-08" db="UniProtKB">
        <authorList>
            <consortium name="Ensembl"/>
        </authorList>
    </citation>
    <scope>IDENTIFICATION</scope>
</reference>
<evidence type="ECO:0000256" key="1">
    <source>
        <dbReference type="ARBA" id="ARBA00022490"/>
    </source>
</evidence>
<evidence type="ECO:0000313" key="7">
    <source>
        <dbReference type="Proteomes" id="UP000694558"/>
    </source>
</evidence>
<feature type="domain" description="PCI" evidence="5">
    <location>
        <begin position="331"/>
        <end position="537"/>
    </location>
</feature>
<protein>
    <recommendedName>
        <fullName evidence="4">Eukaryotic translation initiation factor 3 subunit L</fullName>
        <shortName evidence="4">eIF3l</shortName>
    </recommendedName>
    <alternativeName>
        <fullName evidence="4">Eukaryotic translation initiation factor 3 subunit 6-interacting protein</fullName>
    </alternativeName>
    <alternativeName>
        <fullName evidence="4">Eukaryotic translation initiation factor 3 subunit E-interacting protein</fullName>
    </alternativeName>
</protein>
<dbReference type="GO" id="GO:0001732">
    <property type="term" value="P:formation of cytoplasmic translation initiation complex"/>
    <property type="evidence" value="ECO:0007669"/>
    <property type="project" value="UniProtKB-UniRule"/>
</dbReference>
<dbReference type="SUPFAM" id="SSF48452">
    <property type="entry name" value="TPR-like"/>
    <property type="match status" value="1"/>
</dbReference>
<dbReference type="GO" id="GO:0033290">
    <property type="term" value="C:eukaryotic 48S preinitiation complex"/>
    <property type="evidence" value="ECO:0007669"/>
    <property type="project" value="UniProtKB-UniRule"/>
</dbReference>
<dbReference type="InterPro" id="IPR019382">
    <property type="entry name" value="eIF3l"/>
</dbReference>
<dbReference type="GO" id="GO:0005852">
    <property type="term" value="C:eukaryotic translation initiation factor 3 complex"/>
    <property type="evidence" value="ECO:0007669"/>
    <property type="project" value="UniProtKB-UniRule"/>
</dbReference>
<comment type="subcellular location">
    <subcellularLocation>
        <location evidence="4">Cytoplasm</location>
    </subcellularLocation>
</comment>
<keyword evidence="2 4" id="KW-0396">Initiation factor</keyword>
<sequence>MSYCSVPSQYDPYDYDLHTGDPKADLAYERQYEQQTYHVIPEVIKNFLQYFHKTTSDLIDQKVYELQSNRVSSESIEQKIYEIQDVYENRHEKKASQSTDERVHHRVVQHCKCIMSLFCPSSPTDAVFLILYKELYYRHIYAKVSGGPTLDQRFESYYNYCNLFNYILNADGPAPLELPNQWLWDIIDEFIYQFQSFSQYRCKTAKKSEEEIEFLRNNPKIWNVHSVLNVLHSLVDKSNINGQLEVYTSGGDPESVAGEYGRHSLYKMLGYFSLVGLLRLHSLLGDYYQAIKVLENIELNKKSMYSRVPECQITTYYYVGFAYLMMRRYQDAIRVFANILLYIQRTRNMFQRSTYKYEMINKQNEQMHGLLAIALTMYPMRIDESIHTQLREKYGDKMLRMQKGDLQVFEEQFSFACPKFLSPVVPNYDNVHPNYHKEPFQQQLKVFAEEVQQQAQLSTIRSFLKLYTTMPVAKLAGFLDMTEQEFRIQLLVFKHKMKNLVWTSGISALDGEFQSASEVDFYIDKDMIHIADTKVARRYGDFFIRQIHKFEELNKTLKKMPSTTSTTATSASATARAV</sequence>
<dbReference type="PANTHER" id="PTHR13242">
    <property type="entry name" value="EUKARYOTIC TRANSLATION INITIATION FACTOR 3"/>
    <property type="match status" value="1"/>
</dbReference>
<evidence type="ECO:0000259" key="5">
    <source>
        <dbReference type="PROSITE" id="PS50250"/>
    </source>
</evidence>
<dbReference type="GO" id="GO:0016282">
    <property type="term" value="C:eukaryotic 43S preinitiation complex"/>
    <property type="evidence" value="ECO:0007669"/>
    <property type="project" value="UniProtKB-UniRule"/>
</dbReference>
<dbReference type="HAMAP" id="MF_03011">
    <property type="entry name" value="eIF3l"/>
    <property type="match status" value="1"/>
</dbReference>
<keyword evidence="3 4" id="KW-0648">Protein biosynthesis</keyword>
<accession>A0A8D3BTF3</accession>
<dbReference type="PANTHER" id="PTHR13242:SF0">
    <property type="entry name" value="EUKARYOTIC TRANSLATION INITIATION FACTOR 3 SUBUNIT L"/>
    <property type="match status" value="1"/>
</dbReference>
<dbReference type="AlphaFoldDB" id="A0A8D3BTF3"/>
<dbReference type="GO" id="GO:0003743">
    <property type="term" value="F:translation initiation factor activity"/>
    <property type="evidence" value="ECO:0007669"/>
    <property type="project" value="UniProtKB-UniRule"/>
</dbReference>
<gene>
    <name evidence="6" type="primary">eif3s6ip</name>
    <name evidence="4" type="synonym">EIF3EIP</name>
    <name evidence="4" type="synonym">EIF3L</name>
    <name evidence="4" type="synonym">EIF3S6IP</name>
</gene>
<dbReference type="Ensembl" id="ENSSMAT00000057738.1">
    <property type="protein sequence ID" value="ENSSMAP00000038311.1"/>
    <property type="gene ID" value="ENSSMAG00000012105.2"/>
</dbReference>
<evidence type="ECO:0000313" key="6">
    <source>
        <dbReference type="Ensembl" id="ENSSMAP00000038311.1"/>
    </source>
</evidence>
<name>A0A8D3BTF3_SCOMX</name>
<comment type="function">
    <text evidence="4">Component of the eukaryotic translation initiation factor 3 (eIF-3) complex, which is involved in protein synthesis of a specialized repertoire of mRNAs and, together with other initiation factors, stimulates binding of mRNA and methionyl-tRNAi to the 40S ribosome. The eIF-3 complex specifically targets and initiates translation of a subset of mRNAs involved in cell proliferation.</text>
</comment>
<dbReference type="GeneTree" id="ENSGT00390000000411"/>
<dbReference type="Pfam" id="PF10255">
    <property type="entry name" value="Paf67"/>
    <property type="match status" value="1"/>
</dbReference>
<reference evidence="6" key="1">
    <citation type="submission" date="2023-05" db="EMBL/GenBank/DDBJ databases">
        <title>High-quality long-read genome of Scophthalmus maximus.</title>
        <authorList>
            <person name="Lien S."/>
            <person name="Martinez P."/>
        </authorList>
    </citation>
    <scope>NUCLEOTIDE SEQUENCE [LARGE SCALE GENOMIC DNA]</scope>
</reference>
<dbReference type="Proteomes" id="UP000694558">
    <property type="component" value="Chromosome 15"/>
</dbReference>
<proteinExistence type="inferred from homology"/>
<evidence type="ECO:0000256" key="4">
    <source>
        <dbReference type="HAMAP-Rule" id="MF_03011"/>
    </source>
</evidence>
<organism evidence="6 7">
    <name type="scientific">Scophthalmus maximus</name>
    <name type="common">Turbot</name>
    <name type="synonym">Psetta maxima</name>
    <dbReference type="NCBI Taxonomy" id="52904"/>
    <lineage>
        <taxon>Eukaryota</taxon>
        <taxon>Metazoa</taxon>
        <taxon>Chordata</taxon>
        <taxon>Craniata</taxon>
        <taxon>Vertebrata</taxon>
        <taxon>Euteleostomi</taxon>
        <taxon>Actinopterygii</taxon>
        <taxon>Neopterygii</taxon>
        <taxon>Teleostei</taxon>
        <taxon>Neoteleostei</taxon>
        <taxon>Acanthomorphata</taxon>
        <taxon>Carangaria</taxon>
        <taxon>Pleuronectiformes</taxon>
        <taxon>Pleuronectoidei</taxon>
        <taxon>Scophthalmidae</taxon>
        <taxon>Scophthalmus</taxon>
    </lineage>
</organism>
<dbReference type="InterPro" id="IPR011990">
    <property type="entry name" value="TPR-like_helical_dom_sf"/>
</dbReference>
<comment type="similarity">
    <text evidence="4">Belongs to the eIF-3 subunit L family.</text>
</comment>
<dbReference type="InterPro" id="IPR000717">
    <property type="entry name" value="PCI_dom"/>
</dbReference>
<evidence type="ECO:0000256" key="3">
    <source>
        <dbReference type="ARBA" id="ARBA00022917"/>
    </source>
</evidence>
<evidence type="ECO:0000256" key="2">
    <source>
        <dbReference type="ARBA" id="ARBA00022540"/>
    </source>
</evidence>
<comment type="subunit">
    <text evidence="4">Component of the eukaryotic translation initiation factor 3 (eIF-3) complex, which is composed of 13 subunits: EIF3A, EIF3B, EIF3C, EIF3D, EIF3E, EIF3F, EIF3G, EIF3H, EIF3I, EIF3J, EIF3K, EIF3L and EIF3M.</text>
</comment>
<dbReference type="PROSITE" id="PS50250">
    <property type="entry name" value="PCI"/>
    <property type="match status" value="1"/>
</dbReference>